<evidence type="ECO:0000256" key="1">
    <source>
        <dbReference type="ARBA" id="ARBA00003145"/>
    </source>
</evidence>
<proteinExistence type="predicted"/>
<protein>
    <recommendedName>
        <fullName evidence="3">Phospholipase D</fullName>
    </recommendedName>
    <alternativeName>
        <fullName evidence="5">Choline phosphatase</fullName>
    </alternativeName>
</protein>
<sequence>MFKLLRFLLISAVVLVVASFGFRFLYPVPSNDAAPATTAVPASTETTLGRIVLPLVEQNLGRSGITRLQDGHSSFAARIQLADLAEQSIDARYYIWQKDLTGLLLLDALKRAADRGVRVRILLDDNGTPDLDPELAELDAHPNIEVRLFNPFMLRSPRMISYVLDFSRLNRRMHNKSFTVDGVATVVGGRNIGNIYFARDLEVNYFDLDVVALGEAARAVSEDFDLYWASPSSVPVSLVLPQQPAERSILERSVAKVLALPGGEPYASAVRDLPLKNELLDNARAFEWVEMDLVSDDPGKGLAKASEEDFMISRLLKLIERPDSEIMLVSAYFVPGDRLTDILSNWAREGLRVATLTNAQEATDVLPVHSGYRQYRDKLLDAGVEVHELKSDQVKPDLLQQFGLVGSENTSLHAKTFIIDRQYLFVGSFNFDPRSASLNTEMGFLVRSPDLAQELMGDFDSNLAARAYRVVYDDNGNMVWRETLADGSERLYVEEPNTSGMSRTLVRVMGWLPIQWML</sequence>
<keyword evidence="8" id="KW-1185">Reference proteome</keyword>
<dbReference type="Gene3D" id="3.30.870.10">
    <property type="entry name" value="Endonuclease Chain A"/>
    <property type="match status" value="2"/>
</dbReference>
<dbReference type="SUPFAM" id="SSF56024">
    <property type="entry name" value="Phospholipase D/nuclease"/>
    <property type="match status" value="2"/>
</dbReference>
<evidence type="ECO:0000256" key="2">
    <source>
        <dbReference type="ARBA" id="ARBA00004613"/>
    </source>
</evidence>
<evidence type="ECO:0000256" key="5">
    <source>
        <dbReference type="ARBA" id="ARBA00029594"/>
    </source>
</evidence>
<name>A0ABY2WUS4_9RHOB</name>
<evidence type="ECO:0000256" key="4">
    <source>
        <dbReference type="ARBA" id="ARBA00022525"/>
    </source>
</evidence>
<feature type="domain" description="PLD phosphodiesterase" evidence="6">
    <location>
        <begin position="169"/>
        <end position="196"/>
    </location>
</feature>
<evidence type="ECO:0000313" key="7">
    <source>
        <dbReference type="EMBL" id="TMV06356.1"/>
    </source>
</evidence>
<dbReference type="PANTHER" id="PTHR21248">
    <property type="entry name" value="CARDIOLIPIN SYNTHASE"/>
    <property type="match status" value="1"/>
</dbReference>
<evidence type="ECO:0000256" key="3">
    <source>
        <dbReference type="ARBA" id="ARBA00018392"/>
    </source>
</evidence>
<gene>
    <name evidence="7" type="ORF">FGK63_14465</name>
</gene>
<dbReference type="CDD" id="cd09113">
    <property type="entry name" value="PLDc_ymdC_like_2"/>
    <property type="match status" value="1"/>
</dbReference>
<dbReference type="Proteomes" id="UP001193035">
    <property type="component" value="Unassembled WGS sequence"/>
</dbReference>
<organism evidence="7 8">
    <name type="scientific">Ruegeria sediminis</name>
    <dbReference type="NCBI Taxonomy" id="2583820"/>
    <lineage>
        <taxon>Bacteria</taxon>
        <taxon>Pseudomonadati</taxon>
        <taxon>Pseudomonadota</taxon>
        <taxon>Alphaproteobacteria</taxon>
        <taxon>Rhodobacterales</taxon>
        <taxon>Roseobacteraceae</taxon>
        <taxon>Ruegeria</taxon>
    </lineage>
</organism>
<comment type="subcellular location">
    <subcellularLocation>
        <location evidence="2">Secreted</location>
    </subcellularLocation>
</comment>
<keyword evidence="4" id="KW-0964">Secreted</keyword>
<dbReference type="PANTHER" id="PTHR21248:SF12">
    <property type="entry name" value="CARDIOLIPIN SYNTHASE C"/>
    <property type="match status" value="1"/>
</dbReference>
<evidence type="ECO:0000259" key="6">
    <source>
        <dbReference type="PROSITE" id="PS50035"/>
    </source>
</evidence>
<dbReference type="PROSITE" id="PS50035">
    <property type="entry name" value="PLD"/>
    <property type="match status" value="2"/>
</dbReference>
<comment type="function">
    <text evidence="1">Could be a virulence factor.</text>
</comment>
<dbReference type="InterPro" id="IPR025202">
    <property type="entry name" value="PLD-like_dom"/>
</dbReference>
<feature type="domain" description="PLD phosphodiesterase" evidence="6">
    <location>
        <begin position="408"/>
        <end position="435"/>
    </location>
</feature>
<evidence type="ECO:0000313" key="8">
    <source>
        <dbReference type="Proteomes" id="UP001193035"/>
    </source>
</evidence>
<reference evidence="7 8" key="1">
    <citation type="submission" date="2019-05" db="EMBL/GenBank/DDBJ databases">
        <title>Ruegeria sp. nov., isolated from tidal flat.</title>
        <authorList>
            <person name="Kim W."/>
        </authorList>
    </citation>
    <scope>NUCLEOTIDE SEQUENCE [LARGE SCALE GENOMIC DNA]</scope>
    <source>
        <strain evidence="7 8">CAU 1488</strain>
    </source>
</reference>
<dbReference type="InterPro" id="IPR001736">
    <property type="entry name" value="PLipase_D/transphosphatidylase"/>
</dbReference>
<accession>A0ABY2WUS4</accession>
<dbReference type="EMBL" id="VCPD01000005">
    <property type="protein sequence ID" value="TMV06356.1"/>
    <property type="molecule type" value="Genomic_DNA"/>
</dbReference>
<dbReference type="Pfam" id="PF13091">
    <property type="entry name" value="PLDc_2"/>
    <property type="match status" value="2"/>
</dbReference>
<dbReference type="SMART" id="SM00155">
    <property type="entry name" value="PLDc"/>
    <property type="match status" value="2"/>
</dbReference>
<dbReference type="CDD" id="cd09111">
    <property type="entry name" value="PLDc_ymdC_like_1"/>
    <property type="match status" value="1"/>
</dbReference>
<comment type="caution">
    <text evidence="7">The sequence shown here is derived from an EMBL/GenBank/DDBJ whole genome shotgun (WGS) entry which is preliminary data.</text>
</comment>
<dbReference type="RefSeq" id="WP_138843488.1">
    <property type="nucleotide sequence ID" value="NZ_VCPD01000005.1"/>
</dbReference>